<dbReference type="Proteomes" id="UP000325081">
    <property type="component" value="Unassembled WGS sequence"/>
</dbReference>
<accession>A0A5A7PD03</accession>
<sequence length="142" mass="15651">MNSSSVISFDPRILVGIETTDEVVEDEAGHGYAIGSLRIAEMMDEKTEARRRQCATTLDEIEMELDAHGSWYSKLLKRSARETTAISGDGLRMLGDSIRGGRRRLMVVCRDCSRRQSSPVTGGGCTTGVSCVALGGWWRRHN</sequence>
<evidence type="ECO:0000313" key="2">
    <source>
        <dbReference type="Proteomes" id="UP000325081"/>
    </source>
</evidence>
<protein>
    <submittedName>
        <fullName evidence="1">Excinuclease ABC</fullName>
    </submittedName>
</protein>
<evidence type="ECO:0000313" key="1">
    <source>
        <dbReference type="EMBL" id="GER30590.1"/>
    </source>
</evidence>
<dbReference type="AlphaFoldDB" id="A0A5A7PD03"/>
<name>A0A5A7PD03_STRAF</name>
<dbReference type="EMBL" id="BKCP01004372">
    <property type="protein sequence ID" value="GER30590.1"/>
    <property type="molecule type" value="Genomic_DNA"/>
</dbReference>
<proteinExistence type="predicted"/>
<keyword evidence="2" id="KW-1185">Reference proteome</keyword>
<reference evidence="2" key="1">
    <citation type="journal article" date="2019" name="Curr. Biol.">
        <title>Genome Sequence of Striga asiatica Provides Insight into the Evolution of Plant Parasitism.</title>
        <authorList>
            <person name="Yoshida S."/>
            <person name="Kim S."/>
            <person name="Wafula E.K."/>
            <person name="Tanskanen J."/>
            <person name="Kim Y.M."/>
            <person name="Honaas L."/>
            <person name="Yang Z."/>
            <person name="Spallek T."/>
            <person name="Conn C.E."/>
            <person name="Ichihashi Y."/>
            <person name="Cheong K."/>
            <person name="Cui S."/>
            <person name="Der J.P."/>
            <person name="Gundlach H."/>
            <person name="Jiao Y."/>
            <person name="Hori C."/>
            <person name="Ishida J.K."/>
            <person name="Kasahara H."/>
            <person name="Kiba T."/>
            <person name="Kim M.S."/>
            <person name="Koo N."/>
            <person name="Laohavisit A."/>
            <person name="Lee Y.H."/>
            <person name="Lumba S."/>
            <person name="McCourt P."/>
            <person name="Mortimer J.C."/>
            <person name="Mutuku J.M."/>
            <person name="Nomura T."/>
            <person name="Sasaki-Sekimoto Y."/>
            <person name="Seto Y."/>
            <person name="Wang Y."/>
            <person name="Wakatake T."/>
            <person name="Sakakibara H."/>
            <person name="Demura T."/>
            <person name="Yamaguchi S."/>
            <person name="Yoneyama K."/>
            <person name="Manabe R.I."/>
            <person name="Nelson D.C."/>
            <person name="Schulman A.H."/>
            <person name="Timko M.P."/>
            <person name="dePamphilis C.W."/>
            <person name="Choi D."/>
            <person name="Shirasu K."/>
        </authorList>
    </citation>
    <scope>NUCLEOTIDE SEQUENCE [LARGE SCALE GENOMIC DNA]</scope>
    <source>
        <strain evidence="2">cv. UVA1</strain>
    </source>
</reference>
<organism evidence="1 2">
    <name type="scientific">Striga asiatica</name>
    <name type="common">Asiatic witchweed</name>
    <name type="synonym">Buchnera asiatica</name>
    <dbReference type="NCBI Taxonomy" id="4170"/>
    <lineage>
        <taxon>Eukaryota</taxon>
        <taxon>Viridiplantae</taxon>
        <taxon>Streptophyta</taxon>
        <taxon>Embryophyta</taxon>
        <taxon>Tracheophyta</taxon>
        <taxon>Spermatophyta</taxon>
        <taxon>Magnoliopsida</taxon>
        <taxon>eudicotyledons</taxon>
        <taxon>Gunneridae</taxon>
        <taxon>Pentapetalae</taxon>
        <taxon>asterids</taxon>
        <taxon>lamiids</taxon>
        <taxon>Lamiales</taxon>
        <taxon>Orobanchaceae</taxon>
        <taxon>Buchnereae</taxon>
        <taxon>Striga</taxon>
    </lineage>
</organism>
<gene>
    <name evidence="1" type="ORF">STAS_06542</name>
</gene>
<comment type="caution">
    <text evidence="1">The sequence shown here is derived from an EMBL/GenBank/DDBJ whole genome shotgun (WGS) entry which is preliminary data.</text>
</comment>